<dbReference type="InterPro" id="IPR050469">
    <property type="entry name" value="Diguanylate_Cyclase"/>
</dbReference>
<dbReference type="PROSITE" id="PS50887">
    <property type="entry name" value="GGDEF"/>
    <property type="match status" value="1"/>
</dbReference>
<sequence length="366" mass="39478">MLKQRSSSRPRWEDRADYRWVIGFLRSHSVLGWTKLLIGLGGAMMLVNATLMAISPAGVRGPVGMTVNTLAATIGGLWALRWWLLPWPSECESLTWIALVDLVVTADSLLVADRVLGAMGILMLVAAGTYLAVFHRPRVLALHVCWTLLSAVALAVLTVHGSGRWHGDLALGVALVIANAALIGLAIPTMHLSHLLLRLDSLSDPLTRLLNRRGLDSQLSQCGGYGRDPLYAITLDLDRFKTVNDTYGHPFGDEVLKRTANRLRAAADADALIARTGGEEFVVVGRGRDQSAAAVAERLRAAIETMPDLPITITASVGVALFTRSGPRDRRARFDALLASDAAMYEAKRLGGNIVVTAESARPVAR</sequence>
<dbReference type="InterPro" id="IPR000160">
    <property type="entry name" value="GGDEF_dom"/>
</dbReference>
<feature type="transmembrane region" description="Helical" evidence="1">
    <location>
        <begin position="36"/>
        <end position="54"/>
    </location>
</feature>
<feature type="transmembrane region" description="Helical" evidence="1">
    <location>
        <begin position="169"/>
        <end position="188"/>
    </location>
</feature>
<dbReference type="Proteomes" id="UP001139157">
    <property type="component" value="Unassembled WGS sequence"/>
</dbReference>
<protein>
    <submittedName>
        <fullName evidence="3">GGDEF domain-containing protein</fullName>
    </submittedName>
</protein>
<dbReference type="RefSeq" id="WP_251911311.1">
    <property type="nucleotide sequence ID" value="NZ_JAMRXG010000004.1"/>
</dbReference>
<evidence type="ECO:0000256" key="1">
    <source>
        <dbReference type="SAM" id="Phobius"/>
    </source>
</evidence>
<dbReference type="InterPro" id="IPR029787">
    <property type="entry name" value="Nucleotide_cyclase"/>
</dbReference>
<keyword evidence="1" id="KW-0812">Transmembrane</keyword>
<keyword evidence="4" id="KW-1185">Reference proteome</keyword>
<organism evidence="3 4">
    <name type="scientific">Nocardia pulmonis</name>
    <dbReference type="NCBI Taxonomy" id="2951408"/>
    <lineage>
        <taxon>Bacteria</taxon>
        <taxon>Bacillati</taxon>
        <taxon>Actinomycetota</taxon>
        <taxon>Actinomycetes</taxon>
        <taxon>Mycobacteriales</taxon>
        <taxon>Nocardiaceae</taxon>
        <taxon>Nocardia</taxon>
    </lineage>
</organism>
<feature type="domain" description="GGDEF" evidence="2">
    <location>
        <begin position="228"/>
        <end position="360"/>
    </location>
</feature>
<dbReference type="EMBL" id="JAMRXG010000004">
    <property type="protein sequence ID" value="MCM6774054.1"/>
    <property type="molecule type" value="Genomic_DNA"/>
</dbReference>
<dbReference type="PANTHER" id="PTHR45138">
    <property type="entry name" value="REGULATORY COMPONENTS OF SENSORY TRANSDUCTION SYSTEM"/>
    <property type="match status" value="1"/>
</dbReference>
<proteinExistence type="predicted"/>
<keyword evidence="1" id="KW-0472">Membrane</keyword>
<name>A0A9X2IWY4_9NOCA</name>
<evidence type="ECO:0000259" key="2">
    <source>
        <dbReference type="PROSITE" id="PS50887"/>
    </source>
</evidence>
<keyword evidence="1" id="KW-1133">Transmembrane helix</keyword>
<dbReference type="InterPro" id="IPR043128">
    <property type="entry name" value="Rev_trsase/Diguanyl_cyclase"/>
</dbReference>
<accession>A0A9X2IWY4</accession>
<reference evidence="3" key="1">
    <citation type="submission" date="2022-06" db="EMBL/GenBank/DDBJ databases">
        <title>Novel species in genus nocardia.</title>
        <authorList>
            <person name="Li F."/>
        </authorList>
    </citation>
    <scope>NUCLEOTIDE SEQUENCE</scope>
    <source>
        <strain evidence="3">CDC141</strain>
    </source>
</reference>
<evidence type="ECO:0000313" key="3">
    <source>
        <dbReference type="EMBL" id="MCM6774054.1"/>
    </source>
</evidence>
<comment type="caution">
    <text evidence="3">The sequence shown here is derived from an EMBL/GenBank/DDBJ whole genome shotgun (WGS) entry which is preliminary data.</text>
</comment>
<dbReference type="Pfam" id="PF00990">
    <property type="entry name" value="GGDEF"/>
    <property type="match status" value="1"/>
</dbReference>
<dbReference type="NCBIfam" id="TIGR00254">
    <property type="entry name" value="GGDEF"/>
    <property type="match status" value="1"/>
</dbReference>
<dbReference type="SUPFAM" id="SSF55073">
    <property type="entry name" value="Nucleotide cyclase"/>
    <property type="match status" value="1"/>
</dbReference>
<dbReference type="PANTHER" id="PTHR45138:SF9">
    <property type="entry name" value="DIGUANYLATE CYCLASE DGCM-RELATED"/>
    <property type="match status" value="1"/>
</dbReference>
<dbReference type="SMART" id="SM00267">
    <property type="entry name" value="GGDEF"/>
    <property type="match status" value="1"/>
</dbReference>
<gene>
    <name evidence="3" type="ORF">NDR86_11275</name>
</gene>
<dbReference type="GO" id="GO:0052621">
    <property type="term" value="F:diguanylate cyclase activity"/>
    <property type="evidence" value="ECO:0007669"/>
    <property type="project" value="TreeGrafter"/>
</dbReference>
<dbReference type="Gene3D" id="3.30.70.270">
    <property type="match status" value="1"/>
</dbReference>
<dbReference type="AlphaFoldDB" id="A0A9X2IWY4"/>
<feature type="transmembrane region" description="Helical" evidence="1">
    <location>
        <begin position="115"/>
        <end position="133"/>
    </location>
</feature>
<dbReference type="CDD" id="cd01949">
    <property type="entry name" value="GGDEF"/>
    <property type="match status" value="1"/>
</dbReference>
<evidence type="ECO:0000313" key="4">
    <source>
        <dbReference type="Proteomes" id="UP001139157"/>
    </source>
</evidence>
<feature type="transmembrane region" description="Helical" evidence="1">
    <location>
        <begin position="140"/>
        <end position="163"/>
    </location>
</feature>
<feature type="transmembrane region" description="Helical" evidence="1">
    <location>
        <begin position="66"/>
        <end position="84"/>
    </location>
</feature>